<evidence type="ECO:0000313" key="1">
    <source>
        <dbReference type="EMBL" id="KKN59844.1"/>
    </source>
</evidence>
<sequence length="49" mass="6023">MINNSKKRLEMDKATVRRFQAETERRRNELRRKILADEAKVKQFFKEGR</sequence>
<gene>
    <name evidence="1" type="ORF">LCGC14_0538420</name>
</gene>
<comment type="caution">
    <text evidence="1">The sequence shown here is derived from an EMBL/GenBank/DDBJ whole genome shotgun (WGS) entry which is preliminary data.</text>
</comment>
<organism evidence="1">
    <name type="scientific">marine sediment metagenome</name>
    <dbReference type="NCBI Taxonomy" id="412755"/>
    <lineage>
        <taxon>unclassified sequences</taxon>
        <taxon>metagenomes</taxon>
        <taxon>ecological metagenomes</taxon>
    </lineage>
</organism>
<protein>
    <submittedName>
        <fullName evidence="1">Uncharacterized protein</fullName>
    </submittedName>
</protein>
<name>A0A0F9RYE0_9ZZZZ</name>
<dbReference type="AlphaFoldDB" id="A0A0F9RYE0"/>
<reference evidence="1" key="1">
    <citation type="journal article" date="2015" name="Nature">
        <title>Complex archaea that bridge the gap between prokaryotes and eukaryotes.</title>
        <authorList>
            <person name="Spang A."/>
            <person name="Saw J.H."/>
            <person name="Jorgensen S.L."/>
            <person name="Zaremba-Niedzwiedzka K."/>
            <person name="Martijn J."/>
            <person name="Lind A.E."/>
            <person name="van Eijk R."/>
            <person name="Schleper C."/>
            <person name="Guy L."/>
            <person name="Ettema T.J."/>
        </authorList>
    </citation>
    <scope>NUCLEOTIDE SEQUENCE</scope>
</reference>
<proteinExistence type="predicted"/>
<dbReference type="EMBL" id="LAZR01000714">
    <property type="protein sequence ID" value="KKN59844.1"/>
    <property type="molecule type" value="Genomic_DNA"/>
</dbReference>
<accession>A0A0F9RYE0</accession>